<evidence type="ECO:0000313" key="7">
    <source>
        <dbReference type="EMBL" id="MBA2174473.1"/>
    </source>
</evidence>
<dbReference type="Proteomes" id="UP000571017">
    <property type="component" value="Unassembled WGS sequence"/>
</dbReference>
<feature type="domain" description="Pseudouridine synthase RsuA/RluA-like" evidence="6">
    <location>
        <begin position="93"/>
        <end position="242"/>
    </location>
</feature>
<comment type="catalytic activity">
    <reaction evidence="1 5">
        <text>a uridine in RNA = a pseudouridine in RNA</text>
        <dbReference type="Rhea" id="RHEA:48348"/>
        <dbReference type="Rhea" id="RHEA-COMP:12068"/>
        <dbReference type="Rhea" id="RHEA-COMP:12069"/>
        <dbReference type="ChEBI" id="CHEBI:65314"/>
        <dbReference type="ChEBI" id="CHEBI:65315"/>
    </reaction>
</comment>
<dbReference type="NCBIfam" id="TIGR00005">
    <property type="entry name" value="rluA_subfam"/>
    <property type="match status" value="1"/>
</dbReference>
<dbReference type="InterPro" id="IPR006145">
    <property type="entry name" value="PsdUridine_synth_RsuA/RluA"/>
</dbReference>
<dbReference type="SUPFAM" id="SSF55120">
    <property type="entry name" value="Pseudouridine synthase"/>
    <property type="match status" value="1"/>
</dbReference>
<protein>
    <recommendedName>
        <fullName evidence="5">Pseudouridine synthase</fullName>
        <ecNumber evidence="5">5.4.99.-</ecNumber>
    </recommendedName>
</protein>
<keyword evidence="4" id="KW-0694">RNA-binding</keyword>
<dbReference type="InterPro" id="IPR050188">
    <property type="entry name" value="RluA_PseudoU_synthase"/>
</dbReference>
<accession>A0A838CRI5</accession>
<dbReference type="PANTHER" id="PTHR21600">
    <property type="entry name" value="MITOCHONDRIAL RNA PSEUDOURIDINE SYNTHASE"/>
    <property type="match status" value="1"/>
</dbReference>
<reference evidence="7 8" key="1">
    <citation type="journal article" date="2004" name="Extremophiles">
        <title>Halobacillus locisalis sp. nov., a halophilic bacterium isolated from a marine solar saltern of the Yellow Sea in Korea.</title>
        <authorList>
            <person name="Yoon J.H."/>
            <person name="Kang K.H."/>
            <person name="Oh T.K."/>
            <person name="Park Y.H."/>
        </authorList>
    </citation>
    <scope>NUCLEOTIDE SEQUENCE [LARGE SCALE GENOMIC DNA]</scope>
    <source>
        <strain evidence="7 8">KCTC 3788</strain>
    </source>
</reference>
<evidence type="ECO:0000256" key="5">
    <source>
        <dbReference type="RuleBase" id="RU362028"/>
    </source>
</evidence>
<dbReference type="InterPro" id="IPR006224">
    <property type="entry name" value="PsdUridine_synth_RluA-like_CS"/>
</dbReference>
<dbReference type="GO" id="GO:0009982">
    <property type="term" value="F:pseudouridine synthase activity"/>
    <property type="evidence" value="ECO:0007669"/>
    <property type="project" value="InterPro"/>
</dbReference>
<dbReference type="Pfam" id="PF00849">
    <property type="entry name" value="PseudoU_synth_2"/>
    <property type="match status" value="1"/>
</dbReference>
<dbReference type="EC" id="5.4.99.-" evidence="5"/>
<evidence type="ECO:0000256" key="3">
    <source>
        <dbReference type="PIRSR" id="PIRSR606225-1"/>
    </source>
</evidence>
<organism evidence="7 8">
    <name type="scientific">Halobacillus locisalis</name>
    <dbReference type="NCBI Taxonomy" id="220753"/>
    <lineage>
        <taxon>Bacteria</taxon>
        <taxon>Bacillati</taxon>
        <taxon>Bacillota</taxon>
        <taxon>Bacilli</taxon>
        <taxon>Bacillales</taxon>
        <taxon>Bacillaceae</taxon>
        <taxon>Halobacillus</taxon>
    </lineage>
</organism>
<dbReference type="Gene3D" id="3.30.2350.10">
    <property type="entry name" value="Pseudouridine synthase"/>
    <property type="match status" value="1"/>
</dbReference>
<keyword evidence="5" id="KW-0413">Isomerase</keyword>
<dbReference type="EMBL" id="JACEFG010000001">
    <property type="protein sequence ID" value="MBA2174473.1"/>
    <property type="molecule type" value="Genomic_DNA"/>
</dbReference>
<name>A0A838CRI5_9BACI</name>
<comment type="function">
    <text evidence="5">Responsible for synthesis of pseudouridine from uracil.</text>
</comment>
<comment type="caution">
    <text evidence="7">The sequence shown here is derived from an EMBL/GenBank/DDBJ whole genome shotgun (WGS) entry which is preliminary data.</text>
</comment>
<evidence type="ECO:0000313" key="8">
    <source>
        <dbReference type="Proteomes" id="UP000571017"/>
    </source>
</evidence>
<feature type="active site" evidence="3">
    <location>
        <position position="140"/>
    </location>
</feature>
<evidence type="ECO:0000256" key="4">
    <source>
        <dbReference type="PROSITE-ProRule" id="PRU00182"/>
    </source>
</evidence>
<dbReference type="GO" id="GO:0000455">
    <property type="term" value="P:enzyme-directed rRNA pseudouridine synthesis"/>
    <property type="evidence" value="ECO:0007669"/>
    <property type="project" value="TreeGrafter"/>
</dbReference>
<dbReference type="InterPro" id="IPR006225">
    <property type="entry name" value="PsdUridine_synth_RluC/D"/>
</dbReference>
<comment type="similarity">
    <text evidence="2 5">Belongs to the pseudouridine synthase RluA family.</text>
</comment>
<gene>
    <name evidence="7" type="ORF">H0266_06080</name>
</gene>
<dbReference type="CDD" id="cd02869">
    <property type="entry name" value="PseudoU_synth_RluA_like"/>
    <property type="match status" value="1"/>
</dbReference>
<evidence type="ECO:0000259" key="6">
    <source>
        <dbReference type="Pfam" id="PF00849"/>
    </source>
</evidence>
<evidence type="ECO:0000256" key="1">
    <source>
        <dbReference type="ARBA" id="ARBA00000073"/>
    </source>
</evidence>
<sequence length="299" mass="33851">MLVNNRISKEWLVPKECTGQSVRDFLIKRGHFSRQLWKKVRTEGCVVLNQEKVGSRQPVQEGDLITVYFPEESQGATMNPVPGPLSIMYEDEDLIVLNKPSGIAVLPPIDKSKPSIANWLLAHYEEQRLPVTVHIVTRLDQFTSGLMVIAKHAYSHMLLTKKEKQISRYYQAIVEGQVAEESGEINLPIGRAEGSIIERAIHENGKPSVTLYNVAESNLQYSRLHLQLLTGRTHQIRVHMASLGHPLVGDTLYGASETELVEGQALHCDRIEFVHPWTKEELYFSVDTPHEWQSLVVTD</sequence>
<dbReference type="GO" id="GO:0140098">
    <property type="term" value="F:catalytic activity, acting on RNA"/>
    <property type="evidence" value="ECO:0007669"/>
    <property type="project" value="UniProtKB-ARBA"/>
</dbReference>
<dbReference type="AlphaFoldDB" id="A0A838CRI5"/>
<dbReference type="PROSITE" id="PS01129">
    <property type="entry name" value="PSI_RLU"/>
    <property type="match status" value="1"/>
</dbReference>
<dbReference type="PANTHER" id="PTHR21600:SF35">
    <property type="entry name" value="PSEUDOURIDINE SYNTHASE"/>
    <property type="match status" value="1"/>
</dbReference>
<keyword evidence="8" id="KW-1185">Reference proteome</keyword>
<evidence type="ECO:0000256" key="2">
    <source>
        <dbReference type="ARBA" id="ARBA00010876"/>
    </source>
</evidence>
<dbReference type="InterPro" id="IPR020103">
    <property type="entry name" value="PsdUridine_synth_cat_dom_sf"/>
</dbReference>
<dbReference type="GO" id="GO:0003723">
    <property type="term" value="F:RNA binding"/>
    <property type="evidence" value="ECO:0007669"/>
    <property type="project" value="UniProtKB-KW"/>
</dbReference>
<dbReference type="PROSITE" id="PS50889">
    <property type="entry name" value="S4"/>
    <property type="match status" value="1"/>
</dbReference>
<proteinExistence type="inferred from homology"/>